<evidence type="ECO:0000256" key="1">
    <source>
        <dbReference type="SAM" id="MobiDB-lite"/>
    </source>
</evidence>
<dbReference type="STRING" id="29170.A0A368GYE4"/>
<feature type="compositionally biased region" description="Basic and acidic residues" evidence="1">
    <location>
        <begin position="213"/>
        <end position="233"/>
    </location>
</feature>
<proteinExistence type="predicted"/>
<evidence type="ECO:0000313" key="3">
    <source>
        <dbReference type="Proteomes" id="UP000252519"/>
    </source>
</evidence>
<dbReference type="OrthoDB" id="442503at2759"/>
<comment type="caution">
    <text evidence="2">The sequence shown here is derived from an EMBL/GenBank/DDBJ whole genome shotgun (WGS) entry which is preliminary data.</text>
</comment>
<feature type="region of interest" description="Disordered" evidence="1">
    <location>
        <begin position="273"/>
        <end position="294"/>
    </location>
</feature>
<keyword evidence="3" id="KW-1185">Reference proteome</keyword>
<dbReference type="Proteomes" id="UP000252519">
    <property type="component" value="Unassembled WGS sequence"/>
</dbReference>
<reference evidence="2 3" key="1">
    <citation type="submission" date="2014-10" db="EMBL/GenBank/DDBJ databases">
        <title>Draft genome of the hookworm Ancylostoma caninum.</title>
        <authorList>
            <person name="Mitreva M."/>
        </authorList>
    </citation>
    <scope>NUCLEOTIDE SEQUENCE [LARGE SCALE GENOMIC DNA]</scope>
    <source>
        <strain evidence="2 3">Baltimore</strain>
    </source>
</reference>
<organism evidence="2 3">
    <name type="scientific">Ancylostoma caninum</name>
    <name type="common">Dog hookworm</name>
    <dbReference type="NCBI Taxonomy" id="29170"/>
    <lineage>
        <taxon>Eukaryota</taxon>
        <taxon>Metazoa</taxon>
        <taxon>Ecdysozoa</taxon>
        <taxon>Nematoda</taxon>
        <taxon>Chromadorea</taxon>
        <taxon>Rhabditida</taxon>
        <taxon>Rhabditina</taxon>
        <taxon>Rhabditomorpha</taxon>
        <taxon>Strongyloidea</taxon>
        <taxon>Ancylostomatidae</taxon>
        <taxon>Ancylostomatinae</taxon>
        <taxon>Ancylostoma</taxon>
    </lineage>
</organism>
<sequence length="312" mass="35681">MIIMDRSDRTITTSHPAVGMLSSSDKRDDTHWTNVEFVRCYQVIRKRRRHDVDNNKSVEAVGLVYKEICGDHGRILWFRDTSDAKDIGITEASPICEPFKEDLTPDTEKLALLAKILNEIVQNFTEGIPPSFVLPRAIESSTPKKDDVVTTIKDGQLEVTTATIQKEYSEDFARRNDPGTAVPKSISTLGVPYPIPDREGTSYLVVEEANDHKTGVEDHGRRADEAEQKHPTRVESVTQGHSYVNNDIMEHEEDYPEDRKDYVRYKALHHLRKKRDEEDGNGNQEKKSSDEDDYEWLESMVGIVKKMIKHQV</sequence>
<dbReference type="EMBL" id="JOJR01000034">
    <property type="protein sequence ID" value="RCN49391.1"/>
    <property type="molecule type" value="Genomic_DNA"/>
</dbReference>
<protein>
    <submittedName>
        <fullName evidence="2">Uncharacterized protein</fullName>
    </submittedName>
</protein>
<feature type="region of interest" description="Disordered" evidence="1">
    <location>
        <begin position="213"/>
        <end position="235"/>
    </location>
</feature>
<accession>A0A368GYE4</accession>
<dbReference type="AlphaFoldDB" id="A0A368GYE4"/>
<gene>
    <name evidence="2" type="ORF">ANCCAN_04476</name>
</gene>
<evidence type="ECO:0000313" key="2">
    <source>
        <dbReference type="EMBL" id="RCN49391.1"/>
    </source>
</evidence>
<name>A0A368GYE4_ANCCA</name>